<organism evidence="4 5">
    <name type="scientific">Hyaloscypha variabilis (strain UAMH 11265 / GT02V1 / F)</name>
    <name type="common">Meliniomyces variabilis</name>
    <dbReference type="NCBI Taxonomy" id="1149755"/>
    <lineage>
        <taxon>Eukaryota</taxon>
        <taxon>Fungi</taxon>
        <taxon>Dikarya</taxon>
        <taxon>Ascomycota</taxon>
        <taxon>Pezizomycotina</taxon>
        <taxon>Leotiomycetes</taxon>
        <taxon>Helotiales</taxon>
        <taxon>Hyaloscyphaceae</taxon>
        <taxon>Hyaloscypha</taxon>
        <taxon>Hyaloscypha variabilis</taxon>
    </lineage>
</organism>
<accession>A0A2J6RPQ7</accession>
<dbReference type="InterPro" id="IPR036380">
    <property type="entry name" value="Isochorismatase-like_sf"/>
</dbReference>
<dbReference type="GO" id="GO:0016787">
    <property type="term" value="F:hydrolase activity"/>
    <property type="evidence" value="ECO:0007669"/>
    <property type="project" value="UniProtKB-KW"/>
</dbReference>
<gene>
    <name evidence="4" type="ORF">L207DRAFT_565935</name>
</gene>
<feature type="domain" description="Isochorismatase-like" evidence="3">
    <location>
        <begin position="23"/>
        <end position="218"/>
    </location>
</feature>
<proteinExistence type="inferred from homology"/>
<evidence type="ECO:0000256" key="2">
    <source>
        <dbReference type="ARBA" id="ARBA00022801"/>
    </source>
</evidence>
<name>A0A2J6RPQ7_HYAVF</name>
<dbReference type="Proteomes" id="UP000235786">
    <property type="component" value="Unassembled WGS sequence"/>
</dbReference>
<sequence length="240" mass="26243">MDSSIEAKPYKWPHDSSFDPKTTALVIIDMQKDFCSPGGYMEYQQYDITSTRLIIPRIQALLSAFRTHSFPIYHTREGHRPDLSTLSSRELHRSRLNPSGLGIGDPGPMGRLLVRGEKGHDIIDELTPLPGENVIDKPGRSAFQHTDFGLLLSIKGVRNLVVCGVTTDVCVHSTIREANDNGFDCVLVEDCAAASSGPLHRFAVESIKEEGGIFGTITTSNKILAVLDARVNEKTNGAPA</sequence>
<dbReference type="CDD" id="cd00431">
    <property type="entry name" value="cysteine_hydrolases"/>
    <property type="match status" value="1"/>
</dbReference>
<dbReference type="AlphaFoldDB" id="A0A2J6RPQ7"/>
<dbReference type="Pfam" id="PF00857">
    <property type="entry name" value="Isochorismatase"/>
    <property type="match status" value="1"/>
</dbReference>
<evidence type="ECO:0000313" key="4">
    <source>
        <dbReference type="EMBL" id="PMD40496.1"/>
    </source>
</evidence>
<dbReference type="InterPro" id="IPR050272">
    <property type="entry name" value="Isochorismatase-like_hydrls"/>
</dbReference>
<dbReference type="PANTHER" id="PTHR43540">
    <property type="entry name" value="PEROXYUREIDOACRYLATE/UREIDOACRYLATE AMIDOHYDROLASE-RELATED"/>
    <property type="match status" value="1"/>
</dbReference>
<comment type="similarity">
    <text evidence="1">Belongs to the isochorismatase family.</text>
</comment>
<evidence type="ECO:0000259" key="3">
    <source>
        <dbReference type="Pfam" id="PF00857"/>
    </source>
</evidence>
<evidence type="ECO:0000313" key="5">
    <source>
        <dbReference type="Proteomes" id="UP000235786"/>
    </source>
</evidence>
<dbReference type="OrthoDB" id="167809at2759"/>
<keyword evidence="5" id="KW-1185">Reference proteome</keyword>
<dbReference type="EMBL" id="KZ613945">
    <property type="protein sequence ID" value="PMD40496.1"/>
    <property type="molecule type" value="Genomic_DNA"/>
</dbReference>
<dbReference type="Gene3D" id="3.40.50.850">
    <property type="entry name" value="Isochorismatase-like"/>
    <property type="match status" value="1"/>
</dbReference>
<dbReference type="SUPFAM" id="SSF52499">
    <property type="entry name" value="Isochorismatase-like hydrolases"/>
    <property type="match status" value="1"/>
</dbReference>
<keyword evidence="2 4" id="KW-0378">Hydrolase</keyword>
<evidence type="ECO:0000256" key="1">
    <source>
        <dbReference type="ARBA" id="ARBA00006336"/>
    </source>
</evidence>
<protein>
    <submittedName>
        <fullName evidence="4">Putative Peroxyureidoacrylate/ureidoacrylate amidohydrolase RutB</fullName>
    </submittedName>
</protein>
<dbReference type="InterPro" id="IPR000868">
    <property type="entry name" value="Isochorismatase-like_dom"/>
</dbReference>
<dbReference type="PANTHER" id="PTHR43540:SF9">
    <property type="entry name" value="FAMILY HYDROLASE, PUTATIVE (AFU_ORTHOLOGUE AFUA_2G08700)-RELATED"/>
    <property type="match status" value="1"/>
</dbReference>
<reference evidence="4 5" key="1">
    <citation type="submission" date="2016-04" db="EMBL/GenBank/DDBJ databases">
        <title>A degradative enzymes factory behind the ericoid mycorrhizal symbiosis.</title>
        <authorList>
            <consortium name="DOE Joint Genome Institute"/>
            <person name="Martino E."/>
            <person name="Morin E."/>
            <person name="Grelet G."/>
            <person name="Kuo A."/>
            <person name="Kohler A."/>
            <person name="Daghino S."/>
            <person name="Barry K."/>
            <person name="Choi C."/>
            <person name="Cichocki N."/>
            <person name="Clum A."/>
            <person name="Copeland A."/>
            <person name="Hainaut M."/>
            <person name="Haridas S."/>
            <person name="Labutti K."/>
            <person name="Lindquist E."/>
            <person name="Lipzen A."/>
            <person name="Khouja H.-R."/>
            <person name="Murat C."/>
            <person name="Ohm R."/>
            <person name="Olson A."/>
            <person name="Spatafora J."/>
            <person name="Veneault-Fourrey C."/>
            <person name="Henrissat B."/>
            <person name="Grigoriev I."/>
            <person name="Martin F."/>
            <person name="Perotto S."/>
        </authorList>
    </citation>
    <scope>NUCLEOTIDE SEQUENCE [LARGE SCALE GENOMIC DNA]</scope>
    <source>
        <strain evidence="4 5">F</strain>
    </source>
</reference>